<dbReference type="PANTHER" id="PTHR10742">
    <property type="entry name" value="FLAVIN MONOAMINE OXIDASE"/>
    <property type="match status" value="1"/>
</dbReference>
<dbReference type="InterPro" id="IPR002937">
    <property type="entry name" value="Amino_oxidase"/>
</dbReference>
<proteinExistence type="predicted"/>
<evidence type="ECO:0000313" key="2">
    <source>
        <dbReference type="EMBL" id="ABC02789.1"/>
    </source>
</evidence>
<dbReference type="GO" id="GO:0009063">
    <property type="term" value="P:amino acid catabolic process"/>
    <property type="evidence" value="ECO:0007669"/>
    <property type="project" value="TreeGrafter"/>
</dbReference>
<dbReference type="InterPro" id="IPR036188">
    <property type="entry name" value="FAD/NAD-bd_sf"/>
</dbReference>
<organism evidence="2">
    <name type="scientific">Actinomadura melliaura</name>
    <dbReference type="NCBI Taxonomy" id="360723"/>
    <lineage>
        <taxon>Bacteria</taxon>
        <taxon>Bacillati</taxon>
        <taxon>Actinomycetota</taxon>
        <taxon>Actinomycetes</taxon>
        <taxon>Streptosporangiales</taxon>
        <taxon>Thermomonosporaceae</taxon>
        <taxon>Actinomadura</taxon>
    </lineage>
</organism>
<dbReference type="SUPFAM" id="SSF51905">
    <property type="entry name" value="FAD/NAD(P)-binding domain"/>
    <property type="match status" value="1"/>
</dbReference>
<dbReference type="PANTHER" id="PTHR10742:SF342">
    <property type="entry name" value="AMINE OXIDASE"/>
    <property type="match status" value="1"/>
</dbReference>
<protein>
    <submittedName>
        <fullName evidence="2">Putative L-tryptophan oxidase</fullName>
    </submittedName>
</protein>
<reference evidence="2" key="1">
    <citation type="journal article" date="2006" name="Chem. Biol.">
        <title>Deciphering indolocarbazole and enediyne aminodideoxypentose biosynthesis through comparative genomics: insights from the AT2433 biosynthetic locus.</title>
        <authorList>
            <person name="Gao Q."/>
            <person name="Zhang C."/>
            <person name="Blanchard S."/>
            <person name="Thorson J.S."/>
        </authorList>
    </citation>
    <scope>NUCLEOTIDE SEQUENCE</scope>
    <source>
        <strain evidence="2">SCC 1655</strain>
    </source>
</reference>
<dbReference type="GO" id="GO:0001716">
    <property type="term" value="F:L-amino-acid oxidase activity"/>
    <property type="evidence" value="ECO:0007669"/>
    <property type="project" value="TreeGrafter"/>
</dbReference>
<accession>Q0H2X5</accession>
<dbReference type="EMBL" id="DQ297453">
    <property type="protein sequence ID" value="ABC02789.1"/>
    <property type="molecule type" value="Genomic_DNA"/>
</dbReference>
<feature type="domain" description="Amine oxidase" evidence="1">
    <location>
        <begin position="12"/>
        <end position="464"/>
    </location>
</feature>
<dbReference type="Gene3D" id="3.50.50.60">
    <property type="entry name" value="FAD/NAD(P)-binding domain"/>
    <property type="match status" value="1"/>
</dbReference>
<evidence type="ECO:0000259" key="1">
    <source>
        <dbReference type="Pfam" id="PF01593"/>
    </source>
</evidence>
<dbReference type="InterPro" id="IPR050281">
    <property type="entry name" value="Flavin_monoamine_oxidase"/>
</dbReference>
<name>Q0H2X5_9ACTN</name>
<dbReference type="AlphaFoldDB" id="Q0H2X5"/>
<sequence>MSNRITVLGAGIAGLVAAWELEQLGYSVEVLEGSSRCGGRIYTHRFADAQPAPLVELGAMRIPTNHLHTRAYIDKLGLNDRVRDFRTLFSEDGAYHTTSAGFVRVGEAAQVLVEEFRTGMVAERYGEPTILFGAWLMAMADAIAPPDFRITLQKELGRDLLDELEGLDLAPFRYGRGRDRIDLHAFFAAHPQVRTTWNGRLNHFIDDVLNETSPELIRLEGGMDQLVTGLVERIRGPITYGQEVVGIHVRDNDVLLEIRDGAGVTVRRCDQVLCTVPFSILRRMSLSGFDGDKLDVVHAVKYWSATKVAFHCREAFWEHAGISGGASYSGGRIRQTYYPAAEGVPGGGAVLLASYTMGDDADRLGRMPPAACRSVVLDELSKMHPELRRPGMVMDSASLAWGQHRWSEGAGVTRWGMSVAASEEQRSQAARPQGRLFFAGEHCSSTPAWIDGAIESALEAVGQVRLGTREGAVAVGAR</sequence>
<gene>
    <name evidence="2" type="primary">atO</name>
</gene>
<dbReference type="SUPFAM" id="SSF54373">
    <property type="entry name" value="FAD-linked reductases, C-terminal domain"/>
    <property type="match status" value="1"/>
</dbReference>
<dbReference type="Pfam" id="PF01593">
    <property type="entry name" value="Amino_oxidase"/>
    <property type="match status" value="1"/>
</dbReference>